<dbReference type="FunFam" id="3.40.50.300:FF:000213">
    <property type="entry name" value="ATP-dependent protease ATPase subunit HslU"/>
    <property type="match status" value="1"/>
</dbReference>
<dbReference type="Pfam" id="PF07724">
    <property type="entry name" value="AAA_2"/>
    <property type="match status" value="1"/>
</dbReference>
<evidence type="ECO:0000259" key="8">
    <source>
        <dbReference type="SMART" id="SM00382"/>
    </source>
</evidence>
<dbReference type="GO" id="GO:0043335">
    <property type="term" value="P:protein unfolding"/>
    <property type="evidence" value="ECO:0007669"/>
    <property type="project" value="UniProtKB-UniRule"/>
</dbReference>
<dbReference type="InterPro" id="IPR003959">
    <property type="entry name" value="ATPase_AAA_core"/>
</dbReference>
<keyword evidence="10" id="KW-0645">Protease</keyword>
<dbReference type="InterPro" id="IPR004491">
    <property type="entry name" value="HslU"/>
</dbReference>
<evidence type="ECO:0000259" key="9">
    <source>
        <dbReference type="SMART" id="SM01086"/>
    </source>
</evidence>
<evidence type="ECO:0000256" key="3">
    <source>
        <dbReference type="ARBA" id="ARBA00022741"/>
    </source>
</evidence>
<dbReference type="SMART" id="SM00382">
    <property type="entry name" value="AAA"/>
    <property type="match status" value="1"/>
</dbReference>
<evidence type="ECO:0000313" key="10">
    <source>
        <dbReference type="EMBL" id="QNI31806.1"/>
    </source>
</evidence>
<dbReference type="RefSeq" id="WP_186742745.1">
    <property type="nucleotide sequence ID" value="NZ_CP060394.1"/>
</dbReference>
<comment type="subcellular location">
    <subcellularLocation>
        <location evidence="6">Cytoplasm</location>
    </subcellularLocation>
</comment>
<feature type="domain" description="Clp ATPase C-terminal" evidence="9">
    <location>
        <begin position="367"/>
        <end position="469"/>
    </location>
</feature>
<organism evidence="10 11">
    <name type="scientific">Alloacidobacterium dinghuense</name>
    <dbReference type="NCBI Taxonomy" id="2763107"/>
    <lineage>
        <taxon>Bacteria</taxon>
        <taxon>Pseudomonadati</taxon>
        <taxon>Acidobacteriota</taxon>
        <taxon>Terriglobia</taxon>
        <taxon>Terriglobales</taxon>
        <taxon>Acidobacteriaceae</taxon>
        <taxon>Alloacidobacterium</taxon>
    </lineage>
</organism>
<dbReference type="NCBIfam" id="TIGR00390">
    <property type="entry name" value="hslU"/>
    <property type="match status" value="1"/>
</dbReference>
<keyword evidence="2 6" id="KW-0963">Cytoplasm</keyword>
<comment type="function">
    <text evidence="6">ATPase subunit of a proteasome-like degradation complex; this subunit has chaperone activity. The binding of ATP and its subsequent hydrolysis by HslU are essential for unfolding of protein substrates subsequently hydrolyzed by HslV. HslU recognizes the N-terminal part of its protein substrates and unfolds these before they are guided to HslV for hydrolysis.</text>
</comment>
<dbReference type="GO" id="GO:0009376">
    <property type="term" value="C:HslUV protease complex"/>
    <property type="evidence" value="ECO:0007669"/>
    <property type="project" value="UniProtKB-UniRule"/>
</dbReference>
<dbReference type="GO" id="GO:0016887">
    <property type="term" value="F:ATP hydrolysis activity"/>
    <property type="evidence" value="ECO:0007669"/>
    <property type="project" value="InterPro"/>
</dbReference>
<dbReference type="GO" id="GO:0005524">
    <property type="term" value="F:ATP binding"/>
    <property type="evidence" value="ECO:0007669"/>
    <property type="project" value="UniProtKB-UniRule"/>
</dbReference>
<dbReference type="GO" id="GO:0036402">
    <property type="term" value="F:proteasome-activating activity"/>
    <property type="evidence" value="ECO:0007669"/>
    <property type="project" value="UniProtKB-UniRule"/>
</dbReference>
<keyword evidence="11" id="KW-1185">Reference proteome</keyword>
<reference evidence="10 11" key="1">
    <citation type="submission" date="2020-08" db="EMBL/GenBank/DDBJ databases">
        <title>Edaphobacter telluris sp. nov. and Acidobacterium dinghuensis sp. nov., two acidobacteria isolated from forest soil.</title>
        <authorList>
            <person name="Fu J."/>
            <person name="Qiu L."/>
        </authorList>
    </citation>
    <scope>NUCLEOTIDE SEQUENCE [LARGE SCALE GENOMIC DNA]</scope>
    <source>
        <strain evidence="10">4Y35</strain>
    </source>
</reference>
<dbReference type="Gene3D" id="1.10.8.60">
    <property type="match status" value="1"/>
</dbReference>
<feature type="binding site" evidence="6">
    <location>
        <position position="425"/>
    </location>
    <ligand>
        <name>ATP</name>
        <dbReference type="ChEBI" id="CHEBI:30616"/>
    </ligand>
</feature>
<dbReference type="KEGG" id="adin:H7849_22670"/>
<comment type="similarity">
    <text evidence="1 6">Belongs to the ClpX chaperone family. HslU subfamily.</text>
</comment>
<feature type="binding site" evidence="6">
    <location>
        <position position="288"/>
    </location>
    <ligand>
        <name>ATP</name>
        <dbReference type="ChEBI" id="CHEBI:30616"/>
    </ligand>
</feature>
<dbReference type="CDD" id="cd19498">
    <property type="entry name" value="RecA-like_HslU"/>
    <property type="match status" value="1"/>
</dbReference>
<dbReference type="InterPro" id="IPR019489">
    <property type="entry name" value="Clp_ATPase_C"/>
</dbReference>
<evidence type="ECO:0000256" key="6">
    <source>
        <dbReference type="HAMAP-Rule" id="MF_00249"/>
    </source>
</evidence>
<dbReference type="GO" id="GO:0008233">
    <property type="term" value="F:peptidase activity"/>
    <property type="evidence" value="ECO:0007669"/>
    <property type="project" value="UniProtKB-KW"/>
</dbReference>
<evidence type="ECO:0000313" key="11">
    <source>
        <dbReference type="Proteomes" id="UP000515312"/>
    </source>
</evidence>
<name>A0A7G8BGY6_9BACT</name>
<dbReference type="InterPro" id="IPR050052">
    <property type="entry name" value="ATP-dep_Clp_protease_ClpX"/>
</dbReference>
<dbReference type="PANTHER" id="PTHR48102">
    <property type="entry name" value="ATP-DEPENDENT CLP PROTEASE ATP-BINDING SUBUNIT CLPX-LIKE, MITOCHONDRIAL-RELATED"/>
    <property type="match status" value="1"/>
</dbReference>
<feature type="binding site" evidence="6">
    <location>
        <begin position="75"/>
        <end position="80"/>
    </location>
    <ligand>
        <name>ATP</name>
        <dbReference type="ChEBI" id="CHEBI:30616"/>
    </ligand>
</feature>
<sequence>MAIYLPGTAEDQELALEDLTPREIVAELDKYVVGQKAAKRAVAIALRNRMRRQKLPPDIAEEIMPKNIIMIGPTGVGKTEIARRLAKLTNSPFLKVEASKFTEVGYVGRDVEAIVRDLVEIAIDMVREEKLEEVEDKAELNAEERLLDLLLPPPTTAPAPSTAPQSEPGGNTLTFPAPSNESHQRTREKLRQQFREGKLDDRMVEIDVRERNAPSFEIISNQGVEEMDINLKDVLPNIFGQRTKKRKMKVGEAFDYLVQEEEQRLIDMDQVTRTAVERVENSGIVFLDEIDKIAGREGGHGPDVSREGVQRDILPIVEGTTVNTRYGMVRTDHILFIAAGAFHVSKPSDLIPELQGRFPIRVELQSLTVEDFIRILQEPKSSLTKQYIALLDTEGLKLEFTPESLEEIARFAFRVNETTENIGARRLHTIMERVLDEISFLAPDLTKAAKSDSNVIDIAASAENNGATAPLPIIERDSANGREKVAIIDPEYVRQMVSSIVKDQDLSRYIL</sequence>
<gene>
    <name evidence="6 10" type="primary">hslU</name>
    <name evidence="10" type="ORF">H7849_22670</name>
</gene>
<feature type="binding site" evidence="6">
    <location>
        <position position="33"/>
    </location>
    <ligand>
        <name>ATP</name>
        <dbReference type="ChEBI" id="CHEBI:30616"/>
    </ligand>
</feature>
<keyword evidence="4 6" id="KW-0067">ATP-binding</keyword>
<dbReference type="NCBIfam" id="NF003544">
    <property type="entry name" value="PRK05201.1"/>
    <property type="match status" value="1"/>
</dbReference>
<dbReference type="Gene3D" id="1.10.8.10">
    <property type="entry name" value="DNA helicase RuvA subunit, C-terminal domain"/>
    <property type="match status" value="1"/>
</dbReference>
<evidence type="ECO:0000256" key="5">
    <source>
        <dbReference type="ARBA" id="ARBA00023186"/>
    </source>
</evidence>
<feature type="domain" description="AAA+ ATPase" evidence="8">
    <location>
        <begin position="64"/>
        <end position="364"/>
    </location>
</feature>
<dbReference type="PANTHER" id="PTHR48102:SF3">
    <property type="entry name" value="ATP-DEPENDENT PROTEASE ATPASE SUBUNIT HSLU"/>
    <property type="match status" value="1"/>
</dbReference>
<dbReference type="EMBL" id="CP060394">
    <property type="protein sequence ID" value="QNI31806.1"/>
    <property type="molecule type" value="Genomic_DNA"/>
</dbReference>
<proteinExistence type="inferred from homology"/>
<evidence type="ECO:0000256" key="4">
    <source>
        <dbReference type="ARBA" id="ARBA00022840"/>
    </source>
</evidence>
<dbReference type="Gene3D" id="3.40.50.300">
    <property type="entry name" value="P-loop containing nucleotide triphosphate hydrolases"/>
    <property type="match status" value="2"/>
</dbReference>
<evidence type="ECO:0000256" key="7">
    <source>
        <dbReference type="SAM" id="MobiDB-lite"/>
    </source>
</evidence>
<keyword evidence="3 6" id="KW-0547">Nucleotide-binding</keyword>
<dbReference type="Pfam" id="PF00004">
    <property type="entry name" value="AAA"/>
    <property type="match status" value="1"/>
</dbReference>
<feature type="region of interest" description="Disordered" evidence="7">
    <location>
        <begin position="151"/>
        <end position="194"/>
    </location>
</feature>
<dbReference type="InterPro" id="IPR003593">
    <property type="entry name" value="AAA+_ATPase"/>
</dbReference>
<dbReference type="Proteomes" id="UP000515312">
    <property type="component" value="Chromosome"/>
</dbReference>
<keyword evidence="10" id="KW-0378">Hydrolase</keyword>
<keyword evidence="5 6" id="KW-0143">Chaperone</keyword>
<feature type="binding site" evidence="6">
    <location>
        <position position="353"/>
    </location>
    <ligand>
        <name>ATP</name>
        <dbReference type="ChEBI" id="CHEBI:30616"/>
    </ligand>
</feature>
<evidence type="ECO:0000256" key="1">
    <source>
        <dbReference type="ARBA" id="ARBA00009771"/>
    </source>
</evidence>
<dbReference type="HAMAP" id="MF_00249">
    <property type="entry name" value="HslU"/>
    <property type="match status" value="1"/>
</dbReference>
<comment type="subunit">
    <text evidence="6">A double ring-shaped homohexamer of HslV is capped on each side by a ring-shaped HslU homohexamer. The assembly of the HslU/HslV complex is dependent on binding of ATP.</text>
</comment>
<feature type="compositionally biased region" description="Basic and acidic residues" evidence="7">
    <location>
        <begin position="182"/>
        <end position="194"/>
    </location>
</feature>
<dbReference type="AlphaFoldDB" id="A0A7G8BGY6"/>
<accession>A0A7G8BGY6</accession>
<feature type="compositionally biased region" description="Polar residues" evidence="7">
    <location>
        <begin position="168"/>
        <end position="181"/>
    </location>
</feature>
<dbReference type="SMART" id="SM01086">
    <property type="entry name" value="ClpB_D2-small"/>
    <property type="match status" value="1"/>
</dbReference>
<evidence type="ECO:0000256" key="2">
    <source>
        <dbReference type="ARBA" id="ARBA00022490"/>
    </source>
</evidence>
<dbReference type="SUPFAM" id="SSF52540">
    <property type="entry name" value="P-loop containing nucleoside triphosphate hydrolases"/>
    <property type="match status" value="1"/>
</dbReference>
<dbReference type="InterPro" id="IPR027417">
    <property type="entry name" value="P-loop_NTPase"/>
</dbReference>
<protein>
    <recommendedName>
        <fullName evidence="6">ATP-dependent protease ATPase subunit HslU</fullName>
    </recommendedName>
    <alternativeName>
        <fullName evidence="6">Unfoldase HslU</fullName>
    </alternativeName>
</protein>